<dbReference type="PANTHER" id="PTHR10072:SF41">
    <property type="entry name" value="IRON-SULFUR CLUSTER ASSEMBLY 1 HOMOLOG, MITOCHONDRIAL"/>
    <property type="match status" value="1"/>
</dbReference>
<evidence type="ECO:0000259" key="2">
    <source>
        <dbReference type="Pfam" id="PF01521"/>
    </source>
</evidence>
<comment type="similarity">
    <text evidence="1">Belongs to the HesB/IscA family.</text>
</comment>
<accession>A0A918JYL8</accession>
<dbReference type="InterPro" id="IPR016092">
    <property type="entry name" value="ATAP"/>
</dbReference>
<reference evidence="3" key="2">
    <citation type="submission" date="2020-09" db="EMBL/GenBank/DDBJ databases">
        <authorList>
            <person name="Sun Q."/>
            <person name="Kim S."/>
        </authorList>
    </citation>
    <scope>NUCLEOTIDE SEQUENCE</scope>
    <source>
        <strain evidence="3">KCTC 22169</strain>
    </source>
</reference>
<dbReference type="GO" id="GO:0016226">
    <property type="term" value="P:iron-sulfur cluster assembly"/>
    <property type="evidence" value="ECO:0007669"/>
    <property type="project" value="InterPro"/>
</dbReference>
<dbReference type="InterPro" id="IPR000361">
    <property type="entry name" value="ATAP_core_dom"/>
</dbReference>
<organism evidence="3 4">
    <name type="scientific">Saccharospirillum salsuginis</name>
    <dbReference type="NCBI Taxonomy" id="418750"/>
    <lineage>
        <taxon>Bacteria</taxon>
        <taxon>Pseudomonadati</taxon>
        <taxon>Pseudomonadota</taxon>
        <taxon>Gammaproteobacteria</taxon>
        <taxon>Oceanospirillales</taxon>
        <taxon>Saccharospirillaceae</taxon>
        <taxon>Saccharospirillum</taxon>
    </lineage>
</organism>
<reference evidence="3" key="1">
    <citation type="journal article" date="2014" name="Int. J. Syst. Evol. Microbiol.">
        <title>Complete genome sequence of Corynebacterium casei LMG S-19264T (=DSM 44701T), isolated from a smear-ripened cheese.</title>
        <authorList>
            <consortium name="US DOE Joint Genome Institute (JGI-PGF)"/>
            <person name="Walter F."/>
            <person name="Albersmeier A."/>
            <person name="Kalinowski J."/>
            <person name="Ruckert C."/>
        </authorList>
    </citation>
    <scope>NUCLEOTIDE SEQUENCE</scope>
    <source>
        <strain evidence="3">KCTC 22169</strain>
    </source>
</reference>
<dbReference type="GO" id="GO:0005829">
    <property type="term" value="C:cytosol"/>
    <property type="evidence" value="ECO:0007669"/>
    <property type="project" value="TreeGrafter"/>
</dbReference>
<feature type="domain" description="Core" evidence="2">
    <location>
        <begin position="14"/>
        <end position="114"/>
    </location>
</feature>
<dbReference type="AlphaFoldDB" id="A0A918JYL8"/>
<evidence type="ECO:0000313" key="3">
    <source>
        <dbReference type="EMBL" id="GGX38498.1"/>
    </source>
</evidence>
<dbReference type="RefSeq" id="WP_189606521.1">
    <property type="nucleotide sequence ID" value="NZ_BMXR01000001.1"/>
</dbReference>
<dbReference type="InterPro" id="IPR035903">
    <property type="entry name" value="HesB-like_dom_sf"/>
</dbReference>
<protein>
    <submittedName>
        <fullName evidence="3">Fe-S cluster assembly scaffold SufA</fullName>
    </submittedName>
</protein>
<keyword evidence="4" id="KW-1185">Reference proteome</keyword>
<dbReference type="Proteomes" id="UP000626148">
    <property type="component" value="Unassembled WGS sequence"/>
</dbReference>
<dbReference type="GO" id="GO:0051537">
    <property type="term" value="F:2 iron, 2 sulfur cluster binding"/>
    <property type="evidence" value="ECO:0007669"/>
    <property type="project" value="UniProtKB-ARBA"/>
</dbReference>
<dbReference type="NCBIfam" id="TIGR00049">
    <property type="entry name" value="iron-sulfur cluster assembly accessory protein"/>
    <property type="match status" value="1"/>
</dbReference>
<dbReference type="Gene3D" id="2.60.300.12">
    <property type="entry name" value="HesB-like domain"/>
    <property type="match status" value="1"/>
</dbReference>
<comment type="caution">
    <text evidence="3">The sequence shown here is derived from an EMBL/GenBank/DDBJ whole genome shotgun (WGS) entry which is preliminary data.</text>
</comment>
<proteinExistence type="inferred from homology"/>
<dbReference type="SUPFAM" id="SSF89360">
    <property type="entry name" value="HesB-like domain"/>
    <property type="match status" value="1"/>
</dbReference>
<dbReference type="PANTHER" id="PTHR10072">
    <property type="entry name" value="IRON-SULFUR CLUSTER ASSEMBLY PROTEIN"/>
    <property type="match status" value="1"/>
</dbReference>
<sequence length="122" mass="13150">MSVESFDPTSAPAITMTAAAIDHARRQIQQAGAQGIRLAVKESGCSGYMYIVDFVAEADDTDVSFPMADDVTLFVQKEALPIVRGTEIDFAKDGVNRVIKFRNPNVTAECGCGESFVVEAEQ</sequence>
<gene>
    <name evidence="3" type="primary">sufA</name>
    <name evidence="3" type="ORF">GCM10007392_00850</name>
</gene>
<dbReference type="InterPro" id="IPR050322">
    <property type="entry name" value="Fe-S_cluster_asmbl/transfer"/>
</dbReference>
<evidence type="ECO:0000313" key="4">
    <source>
        <dbReference type="Proteomes" id="UP000626148"/>
    </source>
</evidence>
<name>A0A918JYL8_9GAMM</name>
<dbReference type="EMBL" id="BMXR01000001">
    <property type="protein sequence ID" value="GGX38498.1"/>
    <property type="molecule type" value="Genomic_DNA"/>
</dbReference>
<dbReference type="Pfam" id="PF01521">
    <property type="entry name" value="Fe-S_biosyn"/>
    <property type="match status" value="1"/>
</dbReference>
<evidence type="ECO:0000256" key="1">
    <source>
        <dbReference type="ARBA" id="ARBA00006718"/>
    </source>
</evidence>